<keyword evidence="1" id="KW-0808">Transferase</keyword>
<protein>
    <submittedName>
        <fullName evidence="1">Class I SAM-dependent methyltransferase</fullName>
    </submittedName>
</protein>
<gene>
    <name evidence="1" type="ORF">M1B72_18030</name>
</gene>
<sequence>MDCAAAANGLAIETRELSMIEMQFEKESFDLLWAEGSIFIIGLSRGLKDFWGYLRPGGYLAFTELCWFVDDPPAEAREFFDNVYPDIKPADEVRRMAVAAGYRVIDSFNLPDSAWWDDYYTPMLARMHELKVKNAGVAEAEAVYGHCETEIEMFRRYSKSYGYTFFVLQK</sequence>
<keyword evidence="1" id="KW-0489">Methyltransferase</keyword>
<dbReference type="EMBL" id="CP096574">
    <property type="protein sequence ID" value="UPU35322.1"/>
    <property type="molecule type" value="Genomic_DNA"/>
</dbReference>
<dbReference type="SUPFAM" id="SSF53335">
    <property type="entry name" value="S-adenosyl-L-methionine-dependent methyltransferases"/>
    <property type="match status" value="1"/>
</dbReference>
<proteinExistence type="predicted"/>
<evidence type="ECO:0000313" key="2">
    <source>
        <dbReference type="Proteomes" id="UP000831485"/>
    </source>
</evidence>
<accession>A0ABY4LBN7</accession>
<organism evidence="1 2">
    <name type="scientific">Geomonas paludis</name>
    <dbReference type="NCBI Taxonomy" id="2740185"/>
    <lineage>
        <taxon>Bacteria</taxon>
        <taxon>Pseudomonadati</taxon>
        <taxon>Thermodesulfobacteriota</taxon>
        <taxon>Desulfuromonadia</taxon>
        <taxon>Geobacterales</taxon>
        <taxon>Geobacteraceae</taxon>
        <taxon>Geomonas</taxon>
    </lineage>
</organism>
<dbReference type="Proteomes" id="UP000831485">
    <property type="component" value="Chromosome"/>
</dbReference>
<dbReference type="GO" id="GO:0032259">
    <property type="term" value="P:methylation"/>
    <property type="evidence" value="ECO:0007669"/>
    <property type="project" value="UniProtKB-KW"/>
</dbReference>
<keyword evidence="2" id="KW-1185">Reference proteome</keyword>
<dbReference type="GO" id="GO:0008168">
    <property type="term" value="F:methyltransferase activity"/>
    <property type="evidence" value="ECO:0007669"/>
    <property type="project" value="UniProtKB-KW"/>
</dbReference>
<dbReference type="InterPro" id="IPR029063">
    <property type="entry name" value="SAM-dependent_MTases_sf"/>
</dbReference>
<dbReference type="RefSeq" id="WP_246404593.1">
    <property type="nucleotide sequence ID" value="NZ_BLXY01000001.1"/>
</dbReference>
<evidence type="ECO:0000313" key="1">
    <source>
        <dbReference type="EMBL" id="UPU35322.1"/>
    </source>
</evidence>
<dbReference type="Gene3D" id="3.40.50.150">
    <property type="entry name" value="Vaccinia Virus protein VP39"/>
    <property type="match status" value="1"/>
</dbReference>
<reference evidence="1" key="1">
    <citation type="submission" date="2022-04" db="EMBL/GenBank/DDBJ databases">
        <authorList>
            <person name="Liu G."/>
        </authorList>
    </citation>
    <scope>NUCLEOTIDE SEQUENCE</scope>
    <source>
        <strain evidence="1">RG22</strain>
    </source>
</reference>
<name>A0ABY4LBN7_9BACT</name>